<feature type="transmembrane region" description="Helical" evidence="7">
    <location>
        <begin position="301"/>
        <end position="321"/>
    </location>
</feature>
<dbReference type="PANTHER" id="PTHR23501:SF102">
    <property type="entry name" value="DRUG TRANSPORTER, PUTATIVE (AFU_ORTHOLOGUE AFUA_3G08530)-RELATED"/>
    <property type="match status" value="1"/>
</dbReference>
<dbReference type="GO" id="GO:0005886">
    <property type="term" value="C:plasma membrane"/>
    <property type="evidence" value="ECO:0007669"/>
    <property type="project" value="TreeGrafter"/>
</dbReference>
<dbReference type="PANTHER" id="PTHR23501">
    <property type="entry name" value="MAJOR FACILITATOR SUPERFAMILY"/>
    <property type="match status" value="1"/>
</dbReference>
<evidence type="ECO:0000256" key="1">
    <source>
        <dbReference type="ARBA" id="ARBA00004141"/>
    </source>
</evidence>
<evidence type="ECO:0000313" key="9">
    <source>
        <dbReference type="EMBL" id="EPE33260.1"/>
    </source>
</evidence>
<reference evidence="9 10" key="1">
    <citation type="journal article" date="2013" name="BMC Genomics">
        <title>Genomics-driven discovery of the pneumocandin biosynthetic gene cluster in the fungus Glarea lozoyensis.</title>
        <authorList>
            <person name="Chen L."/>
            <person name="Yue Q."/>
            <person name="Zhang X."/>
            <person name="Xiang M."/>
            <person name="Wang C."/>
            <person name="Li S."/>
            <person name="Che Y."/>
            <person name="Ortiz-Lopez F.J."/>
            <person name="Bills G.F."/>
            <person name="Liu X."/>
            <person name="An Z."/>
        </authorList>
    </citation>
    <scope>NUCLEOTIDE SEQUENCE [LARGE SCALE GENOMIC DNA]</scope>
    <source>
        <strain evidence="10">ATCC 20868 / MF5171</strain>
    </source>
</reference>
<dbReference type="GeneID" id="19465326"/>
<protein>
    <submittedName>
        <fullName evidence="9">MFS general substrate transporter</fullName>
    </submittedName>
</protein>
<dbReference type="eggNOG" id="KOG0254">
    <property type="taxonomic scope" value="Eukaryota"/>
</dbReference>
<dbReference type="AlphaFoldDB" id="S3D6A2"/>
<feature type="transmembrane region" description="Helical" evidence="7">
    <location>
        <begin position="39"/>
        <end position="64"/>
    </location>
</feature>
<dbReference type="OrthoDB" id="10021397at2759"/>
<dbReference type="Proteomes" id="UP000016922">
    <property type="component" value="Unassembled WGS sequence"/>
</dbReference>
<feature type="compositionally biased region" description="Polar residues" evidence="6">
    <location>
        <begin position="8"/>
        <end position="19"/>
    </location>
</feature>
<accession>S3D6A2</accession>
<evidence type="ECO:0000313" key="10">
    <source>
        <dbReference type="Proteomes" id="UP000016922"/>
    </source>
</evidence>
<keyword evidence="3 7" id="KW-0812">Transmembrane</keyword>
<evidence type="ECO:0000256" key="4">
    <source>
        <dbReference type="ARBA" id="ARBA00022989"/>
    </source>
</evidence>
<dbReference type="RefSeq" id="XP_008079877.1">
    <property type="nucleotide sequence ID" value="XM_008081686.1"/>
</dbReference>
<feature type="transmembrane region" description="Helical" evidence="7">
    <location>
        <begin position="333"/>
        <end position="358"/>
    </location>
</feature>
<feature type="domain" description="Major facilitator superfamily (MFS) profile" evidence="8">
    <location>
        <begin position="40"/>
        <end position="531"/>
    </location>
</feature>
<feature type="transmembrane region" description="Helical" evidence="7">
    <location>
        <begin position="370"/>
        <end position="387"/>
    </location>
</feature>
<dbReference type="InterPro" id="IPR011701">
    <property type="entry name" value="MFS"/>
</dbReference>
<dbReference type="InterPro" id="IPR020846">
    <property type="entry name" value="MFS_dom"/>
</dbReference>
<dbReference type="Gene3D" id="1.20.1720.10">
    <property type="entry name" value="Multidrug resistance protein D"/>
    <property type="match status" value="1"/>
</dbReference>
<dbReference type="Pfam" id="PF07690">
    <property type="entry name" value="MFS_1"/>
    <property type="match status" value="1"/>
</dbReference>
<organism evidence="9 10">
    <name type="scientific">Glarea lozoyensis (strain ATCC 20868 / MF5171)</name>
    <dbReference type="NCBI Taxonomy" id="1116229"/>
    <lineage>
        <taxon>Eukaryota</taxon>
        <taxon>Fungi</taxon>
        <taxon>Dikarya</taxon>
        <taxon>Ascomycota</taxon>
        <taxon>Pezizomycotina</taxon>
        <taxon>Leotiomycetes</taxon>
        <taxon>Helotiales</taxon>
        <taxon>Helotiaceae</taxon>
        <taxon>Glarea</taxon>
    </lineage>
</organism>
<dbReference type="GO" id="GO:0022857">
    <property type="term" value="F:transmembrane transporter activity"/>
    <property type="evidence" value="ECO:0007669"/>
    <property type="project" value="InterPro"/>
</dbReference>
<gene>
    <name evidence="9" type="ORF">GLAREA_06272</name>
</gene>
<feature type="transmembrane region" description="Helical" evidence="7">
    <location>
        <begin position="399"/>
        <end position="419"/>
    </location>
</feature>
<feature type="transmembrane region" description="Helical" evidence="7">
    <location>
        <begin position="431"/>
        <end position="451"/>
    </location>
</feature>
<feature type="region of interest" description="Disordered" evidence="6">
    <location>
        <begin position="1"/>
        <end position="25"/>
    </location>
</feature>
<dbReference type="OMA" id="REPMIPL"/>
<feature type="transmembrane region" description="Helical" evidence="7">
    <location>
        <begin position="164"/>
        <end position="188"/>
    </location>
</feature>
<keyword evidence="5 7" id="KW-0472">Membrane</keyword>
<evidence type="ECO:0000256" key="7">
    <source>
        <dbReference type="SAM" id="Phobius"/>
    </source>
</evidence>
<feature type="transmembrane region" description="Helical" evidence="7">
    <location>
        <begin position="131"/>
        <end position="152"/>
    </location>
</feature>
<dbReference type="InterPro" id="IPR036259">
    <property type="entry name" value="MFS_trans_sf"/>
</dbReference>
<feature type="transmembrane region" description="Helical" evidence="7">
    <location>
        <begin position="235"/>
        <end position="255"/>
    </location>
</feature>
<sequence length="564" mass="60800">MDIETPTPEMSSSIETGSPPSKEEKMDVPIEKKSLSFMLAYGSVMASAFISTMDTVIVATALPAIAQGLNARSNEAYWLGSGFLFAQAVSQPLYGTLSGVFGRKSCFLFAMIVFTIASLFCATAQSIEWLIAARVFQGIGAGGINACGSMIITDMVSLRERAKYIGILSLASAIGLVSGIMMGAGIAGRASWRIIFYINLPLCVPAIAGIYFFIHLETGPLSVLEKLKRVDWVGVVVLTGSLISLLYGITSGGVIHPWDSGRVIASIVIAAFGLTVFLFYEHKYAKEPMIPLRIFASRTAAAAFVASFSLGFDLWAMQYYLIQYFLVTKRRSLVGAGVSILPGTVLVPFMAVAGGLLITKLQKFKAVNTAAWFFTTLGFALMTQLKIDSNKGVQYGFQIVYAFGAGVLFPGRTCAVQACQTDDDVPMATALVSFVLSLGQSFGVGIGGVVFQNQWNKHTQKSILAGSIPPQYVLSYRQAEQAFELIKPFPPSVQVVYRIIMADVIDAIFIVIAAFAGLALLTSLVSRDLSLDRDTRSAQQFKEKRKSKKGDGVVMISALEEKVV</sequence>
<keyword evidence="4 7" id="KW-1133">Transmembrane helix</keyword>
<evidence type="ECO:0000259" key="8">
    <source>
        <dbReference type="PROSITE" id="PS50850"/>
    </source>
</evidence>
<dbReference type="HOGENOM" id="CLU_000960_22_0_1"/>
<dbReference type="KEGG" id="glz:GLAREA_06272"/>
<evidence type="ECO:0000256" key="2">
    <source>
        <dbReference type="ARBA" id="ARBA00007520"/>
    </source>
</evidence>
<feature type="transmembrane region" description="Helical" evidence="7">
    <location>
        <begin position="194"/>
        <end position="214"/>
    </location>
</feature>
<dbReference type="SUPFAM" id="SSF103473">
    <property type="entry name" value="MFS general substrate transporter"/>
    <property type="match status" value="1"/>
</dbReference>
<dbReference type="Gene3D" id="1.20.1250.20">
    <property type="entry name" value="MFS general substrate transporter like domains"/>
    <property type="match status" value="1"/>
</dbReference>
<evidence type="ECO:0000256" key="5">
    <source>
        <dbReference type="ARBA" id="ARBA00023136"/>
    </source>
</evidence>
<evidence type="ECO:0000256" key="3">
    <source>
        <dbReference type="ARBA" id="ARBA00022692"/>
    </source>
</evidence>
<name>S3D6A2_GLAL2</name>
<comment type="similarity">
    <text evidence="2">Belongs to the major facilitator superfamily. TCR/Tet family.</text>
</comment>
<proteinExistence type="inferred from homology"/>
<evidence type="ECO:0000256" key="6">
    <source>
        <dbReference type="SAM" id="MobiDB-lite"/>
    </source>
</evidence>
<comment type="subcellular location">
    <subcellularLocation>
        <location evidence="1">Membrane</location>
        <topology evidence="1">Multi-pass membrane protein</topology>
    </subcellularLocation>
</comment>
<feature type="transmembrane region" description="Helical" evidence="7">
    <location>
        <begin position="106"/>
        <end position="125"/>
    </location>
</feature>
<feature type="transmembrane region" description="Helical" evidence="7">
    <location>
        <begin position="495"/>
        <end position="521"/>
    </location>
</feature>
<keyword evidence="10" id="KW-1185">Reference proteome</keyword>
<dbReference type="EMBL" id="KE145358">
    <property type="protein sequence ID" value="EPE33260.1"/>
    <property type="molecule type" value="Genomic_DNA"/>
</dbReference>
<feature type="transmembrane region" description="Helical" evidence="7">
    <location>
        <begin position="261"/>
        <end position="280"/>
    </location>
</feature>
<dbReference type="PROSITE" id="PS50850">
    <property type="entry name" value="MFS"/>
    <property type="match status" value="1"/>
</dbReference>
<feature type="transmembrane region" description="Helical" evidence="7">
    <location>
        <begin position="76"/>
        <end position="94"/>
    </location>
</feature>